<dbReference type="SUPFAM" id="SSF52540">
    <property type="entry name" value="P-loop containing nucleoside triphosphate hydrolases"/>
    <property type="match status" value="1"/>
</dbReference>
<dbReference type="Pfam" id="PF03205">
    <property type="entry name" value="MobB"/>
    <property type="match status" value="1"/>
</dbReference>
<organism evidence="2 3">
    <name type="scientific">Anoxybacillus andreesenii</name>
    <dbReference type="NCBI Taxonomy" id="1325932"/>
    <lineage>
        <taxon>Bacteria</taxon>
        <taxon>Bacillati</taxon>
        <taxon>Bacillota</taxon>
        <taxon>Bacilli</taxon>
        <taxon>Bacillales</taxon>
        <taxon>Anoxybacillaceae</taxon>
        <taxon>Anoxybacillus</taxon>
    </lineage>
</organism>
<protein>
    <submittedName>
        <fullName evidence="2">Molybdopterin-guanine dinucleotide biosynthesis protein B</fullName>
    </submittedName>
</protein>
<dbReference type="InterPro" id="IPR052539">
    <property type="entry name" value="MGD_biosynthesis_adapter"/>
</dbReference>
<evidence type="ECO:0000313" key="3">
    <source>
        <dbReference type="Proteomes" id="UP001231362"/>
    </source>
</evidence>
<dbReference type="RefSeq" id="WP_307148493.1">
    <property type="nucleotide sequence ID" value="NZ_JAUSTU010000001.1"/>
</dbReference>
<dbReference type="Proteomes" id="UP001231362">
    <property type="component" value="Unassembled WGS sequence"/>
</dbReference>
<reference evidence="2 3" key="1">
    <citation type="submission" date="2023-07" db="EMBL/GenBank/DDBJ databases">
        <title>Genomic Encyclopedia of Type Strains, Phase IV (KMG-IV): sequencing the most valuable type-strain genomes for metagenomic binning, comparative biology and taxonomic classification.</title>
        <authorList>
            <person name="Goeker M."/>
        </authorList>
    </citation>
    <scope>NUCLEOTIDE SEQUENCE [LARGE SCALE GENOMIC DNA]</scope>
    <source>
        <strain evidence="2 3">DSM 23948</strain>
    </source>
</reference>
<dbReference type="PANTHER" id="PTHR40072">
    <property type="entry name" value="MOLYBDOPTERIN-GUANINE DINUCLEOTIDE BIOSYNTHESIS ADAPTER PROTEIN-RELATED"/>
    <property type="match status" value="1"/>
</dbReference>
<name>A0ABT9UYU5_9BACL</name>
<keyword evidence="3" id="KW-1185">Reference proteome</keyword>
<evidence type="ECO:0000259" key="1">
    <source>
        <dbReference type="Pfam" id="PF03205"/>
    </source>
</evidence>
<dbReference type="InterPro" id="IPR027417">
    <property type="entry name" value="P-loop_NTPase"/>
</dbReference>
<evidence type="ECO:0000313" key="2">
    <source>
        <dbReference type="EMBL" id="MDQ0153869.1"/>
    </source>
</evidence>
<dbReference type="PANTHER" id="PTHR40072:SF1">
    <property type="entry name" value="MOLYBDOPTERIN-GUANINE DINUCLEOTIDE BIOSYNTHESIS ADAPTER PROTEIN"/>
    <property type="match status" value="1"/>
</dbReference>
<dbReference type="EMBL" id="JAUSTU010000001">
    <property type="protein sequence ID" value="MDQ0153869.1"/>
    <property type="molecule type" value="Genomic_DNA"/>
</dbReference>
<dbReference type="NCBIfam" id="TIGR00176">
    <property type="entry name" value="mobB"/>
    <property type="match status" value="1"/>
</dbReference>
<dbReference type="InterPro" id="IPR004435">
    <property type="entry name" value="MobB_dom"/>
</dbReference>
<feature type="domain" description="Molybdopterin-guanine dinucleotide biosynthesis protein B (MobB)" evidence="1">
    <location>
        <begin position="8"/>
        <end position="133"/>
    </location>
</feature>
<accession>A0ABT9UYU5</accession>
<dbReference type="Gene3D" id="3.40.50.300">
    <property type="entry name" value="P-loop containing nucleotide triphosphate hydrolases"/>
    <property type="match status" value="1"/>
</dbReference>
<proteinExistence type="predicted"/>
<comment type="caution">
    <text evidence="2">The sequence shown here is derived from an EMBL/GenBank/DDBJ whole genome shotgun (WGS) entry which is preliminary data.</text>
</comment>
<sequence>MALVSPVIFQIVGYQDSGKTSFIKKLVSELENQHITTATIKHHGHGGKPFFYEEKDSYQHLKAGAVASIVEGEGHLILQSEKIVWTLEEKMKLLSFFNPDVILIEGHKKEPYPKAVIIRRQEDLELLEKLENIKVVFYWQEIEVNSKLPYPAFSINDEKGVQWLIEFLQELTE</sequence>
<gene>
    <name evidence="2" type="ORF">J2S07_000167</name>
</gene>